<evidence type="ECO:0000313" key="2">
    <source>
        <dbReference type="EMBL" id="CAF3983397.1"/>
    </source>
</evidence>
<dbReference type="EMBL" id="CAJOBH010004258">
    <property type="protein sequence ID" value="CAF3983397.1"/>
    <property type="molecule type" value="Genomic_DNA"/>
</dbReference>
<keyword evidence="1" id="KW-1133">Transmembrane helix</keyword>
<keyword evidence="1" id="KW-0812">Transmembrane</keyword>
<accession>A0A8S2NB61</accession>
<organism evidence="2 4">
    <name type="scientific">Rotaria magnacalcarata</name>
    <dbReference type="NCBI Taxonomy" id="392030"/>
    <lineage>
        <taxon>Eukaryota</taxon>
        <taxon>Metazoa</taxon>
        <taxon>Spiralia</taxon>
        <taxon>Gnathifera</taxon>
        <taxon>Rotifera</taxon>
        <taxon>Eurotatoria</taxon>
        <taxon>Bdelloidea</taxon>
        <taxon>Philodinida</taxon>
        <taxon>Philodinidae</taxon>
        <taxon>Rotaria</taxon>
    </lineage>
</organism>
<evidence type="ECO:0000313" key="3">
    <source>
        <dbReference type="EMBL" id="CAF4145616.1"/>
    </source>
</evidence>
<evidence type="ECO:0000313" key="4">
    <source>
        <dbReference type="Proteomes" id="UP000681967"/>
    </source>
</evidence>
<proteinExistence type="predicted"/>
<dbReference type="Proteomes" id="UP000681967">
    <property type="component" value="Unassembled WGS sequence"/>
</dbReference>
<dbReference type="AlphaFoldDB" id="A0A8S2NB61"/>
<feature type="transmembrane region" description="Helical" evidence="1">
    <location>
        <begin position="132"/>
        <end position="154"/>
    </location>
</feature>
<reference evidence="2" key="1">
    <citation type="submission" date="2021-02" db="EMBL/GenBank/DDBJ databases">
        <authorList>
            <person name="Nowell W R."/>
        </authorList>
    </citation>
    <scope>NUCLEOTIDE SEQUENCE</scope>
</reference>
<evidence type="ECO:0000256" key="1">
    <source>
        <dbReference type="SAM" id="Phobius"/>
    </source>
</evidence>
<dbReference type="Proteomes" id="UP000681720">
    <property type="component" value="Unassembled WGS sequence"/>
</dbReference>
<feature type="transmembrane region" description="Helical" evidence="1">
    <location>
        <begin position="59"/>
        <end position="82"/>
    </location>
</feature>
<name>A0A8S2NB61_9BILA</name>
<protein>
    <submittedName>
        <fullName evidence="2">Uncharacterized protein</fullName>
    </submittedName>
</protein>
<feature type="transmembrane region" description="Helical" evidence="1">
    <location>
        <begin position="26"/>
        <end position="53"/>
    </location>
</feature>
<dbReference type="EMBL" id="CAJOBJ010009755">
    <property type="protein sequence ID" value="CAF4145616.1"/>
    <property type="molecule type" value="Genomic_DNA"/>
</dbReference>
<keyword evidence="1" id="KW-0472">Membrane</keyword>
<feature type="transmembrane region" description="Helical" evidence="1">
    <location>
        <begin position="94"/>
        <end position="120"/>
    </location>
</feature>
<sequence>MDSSHKPLSQPLLLTEDPEIRRTRKVLLITIGVVLGLSVLGTITTIAANGILYFSKHPLLGPAIVQSPISLILFIFGCLVIYRYSPIGLRVFASINIIILVVGGIILALLLIFRLFYLSVVISVVDSRQYKYSLVGLSVVLLVGIIIAIASFILQIKIVNLAFKLARLIEAK</sequence>
<gene>
    <name evidence="2" type="ORF">BYL167_LOCUS12738</name>
    <name evidence="3" type="ORF">GIL414_LOCUS19247</name>
</gene>
<comment type="caution">
    <text evidence="2">The sequence shown here is derived from an EMBL/GenBank/DDBJ whole genome shotgun (WGS) entry which is preliminary data.</text>
</comment>